<dbReference type="Pfam" id="PF23562">
    <property type="entry name" value="AMP-binding_C_3"/>
    <property type="match status" value="1"/>
</dbReference>
<proteinExistence type="predicted"/>
<dbReference type="SUPFAM" id="SSF51735">
    <property type="entry name" value="NAD(P)-binding Rossmann-fold domains"/>
    <property type="match status" value="1"/>
</dbReference>
<dbReference type="PANTHER" id="PTHR43439">
    <property type="entry name" value="PHENYLACETATE-COENZYME A LIGASE"/>
    <property type="match status" value="1"/>
</dbReference>
<dbReference type="SUPFAM" id="SSF47336">
    <property type="entry name" value="ACP-like"/>
    <property type="match status" value="1"/>
</dbReference>
<dbReference type="AlphaFoldDB" id="A0AA43QI76"/>
<evidence type="ECO:0000256" key="2">
    <source>
        <dbReference type="ARBA" id="ARBA00022553"/>
    </source>
</evidence>
<dbReference type="Proteomes" id="UP001161017">
    <property type="component" value="Unassembled WGS sequence"/>
</dbReference>
<dbReference type="PROSITE" id="PS00455">
    <property type="entry name" value="AMP_BINDING"/>
    <property type="match status" value="1"/>
</dbReference>
<dbReference type="PROSITE" id="PS00012">
    <property type="entry name" value="PHOSPHOPANTETHEINE"/>
    <property type="match status" value="1"/>
</dbReference>
<accession>A0AA43QI76</accession>
<keyword evidence="2" id="KW-0597">Phosphoprotein</keyword>
<dbReference type="InterPro" id="IPR006162">
    <property type="entry name" value="Ppantetheine_attach_site"/>
</dbReference>
<dbReference type="Gene3D" id="1.10.1200.10">
    <property type="entry name" value="ACP-like"/>
    <property type="match status" value="1"/>
</dbReference>
<dbReference type="InterPro" id="IPR009081">
    <property type="entry name" value="PP-bd_ACP"/>
</dbReference>
<dbReference type="Gene3D" id="3.40.50.720">
    <property type="entry name" value="NAD(P)-binding Rossmann-like Domain"/>
    <property type="match status" value="1"/>
</dbReference>
<feature type="region of interest" description="Disordered" evidence="3">
    <location>
        <begin position="992"/>
        <end position="1011"/>
    </location>
</feature>
<dbReference type="Pfam" id="PF00501">
    <property type="entry name" value="AMP-binding"/>
    <property type="match status" value="1"/>
</dbReference>
<protein>
    <submittedName>
        <fullName evidence="5">Secondary metabolism biosynthetic enzyme</fullName>
    </submittedName>
</protein>
<evidence type="ECO:0000256" key="1">
    <source>
        <dbReference type="ARBA" id="ARBA00022450"/>
    </source>
</evidence>
<name>A0AA43QI76_9LECA</name>
<dbReference type="PANTHER" id="PTHR43439:SF2">
    <property type="entry name" value="ENZYME, PUTATIVE (JCVI)-RELATED"/>
    <property type="match status" value="1"/>
</dbReference>
<dbReference type="InterPro" id="IPR036291">
    <property type="entry name" value="NAD(P)-bd_dom_sf"/>
</dbReference>
<dbReference type="InterPro" id="IPR051414">
    <property type="entry name" value="Adenylate-forming_Reductase"/>
</dbReference>
<comment type="caution">
    <text evidence="5">The sequence shown here is derived from an EMBL/GenBank/DDBJ whole genome shotgun (WGS) entry which is preliminary data.</text>
</comment>
<dbReference type="Gene3D" id="3.40.50.12780">
    <property type="entry name" value="N-terminal domain of ligase-like"/>
    <property type="match status" value="1"/>
</dbReference>
<evidence type="ECO:0000259" key="4">
    <source>
        <dbReference type="PROSITE" id="PS50075"/>
    </source>
</evidence>
<dbReference type="PROSITE" id="PS50075">
    <property type="entry name" value="CARRIER"/>
    <property type="match status" value="1"/>
</dbReference>
<gene>
    <name evidence="5" type="ORF">OHK93_006265</name>
</gene>
<reference evidence="5" key="1">
    <citation type="journal article" date="2023" name="Genome Biol. Evol.">
        <title>First Whole Genome Sequence and Flow Cytometry Genome Size Data for the Lichen-Forming Fungus Ramalina farinacea (Ascomycota).</title>
        <authorList>
            <person name="Llewellyn T."/>
            <person name="Mian S."/>
            <person name="Hill R."/>
            <person name="Leitch I.J."/>
            <person name="Gaya E."/>
        </authorList>
    </citation>
    <scope>NUCLEOTIDE SEQUENCE</scope>
    <source>
        <strain evidence="5">LIQ254RAFAR</strain>
    </source>
</reference>
<dbReference type="InterPro" id="IPR036736">
    <property type="entry name" value="ACP-like_sf"/>
</dbReference>
<feature type="domain" description="Carrier" evidence="4">
    <location>
        <begin position="514"/>
        <end position="594"/>
    </location>
</feature>
<keyword evidence="1" id="KW-0596">Phosphopantetheine</keyword>
<dbReference type="InterPro" id="IPR013120">
    <property type="entry name" value="FAR_NAD-bd"/>
</dbReference>
<dbReference type="InterPro" id="IPR042099">
    <property type="entry name" value="ANL_N_sf"/>
</dbReference>
<dbReference type="EMBL" id="JAPUFD010000004">
    <property type="protein sequence ID" value="MDI1487003.1"/>
    <property type="molecule type" value="Genomic_DNA"/>
</dbReference>
<keyword evidence="6" id="KW-1185">Reference proteome</keyword>
<organism evidence="5 6">
    <name type="scientific">Ramalina farinacea</name>
    <dbReference type="NCBI Taxonomy" id="258253"/>
    <lineage>
        <taxon>Eukaryota</taxon>
        <taxon>Fungi</taxon>
        <taxon>Dikarya</taxon>
        <taxon>Ascomycota</taxon>
        <taxon>Pezizomycotina</taxon>
        <taxon>Lecanoromycetes</taxon>
        <taxon>OSLEUM clade</taxon>
        <taxon>Lecanoromycetidae</taxon>
        <taxon>Lecanorales</taxon>
        <taxon>Lecanorineae</taxon>
        <taxon>Ramalinaceae</taxon>
        <taxon>Ramalina</taxon>
    </lineage>
</organism>
<dbReference type="Pfam" id="PF00550">
    <property type="entry name" value="PP-binding"/>
    <property type="match status" value="1"/>
</dbReference>
<dbReference type="InterPro" id="IPR000873">
    <property type="entry name" value="AMP-dep_synth/lig_dom"/>
</dbReference>
<dbReference type="InterPro" id="IPR020845">
    <property type="entry name" value="AMP-binding_CS"/>
</dbReference>
<sequence>MSPARIQTSTTVDEVSLNLPAIQGKSSKANSPVDVGEYRLLDQVFRHRAADPCQVPLLAFPRYDHADFEFFTGGQLDRYTDTAAWIHQGQGLGSAESNVVGILGPTDIDWVITLFALSRVGKIVLILSPRLSAEAITKLTQETQCRHIIYRDSSTLTMPVKEVEGLKRDMKAFPMLTRDLYDDPNRVVTPFTRHIQDVSAESSKTCIIMHSAGSTGLPKAMEVTHTRFTMPYPFGDGNEDLLTLPLSHAFGLTANHNGIEALRTCDKVLSTGSQCPDELGDRLVDRGVHLGTLLGSSECGFIGESISRPKEDKEWSFLRLPPQNISNVDPQPIGDDLYEFVFLKDYPNRVVTNSDDPPQSYHSKDIFAPHPTDSDRWKYIARIDDRITLLNGEKVLPLPMEGRIRQHPLVREVALFGIGRAIPGLLLFRADQAKGLSDEAFVDAVWPVIEQANNNAESFSQITRDMVVSFPAAIDLPITDKGTMIRSKLYKIFEKEINEAYDGAEGQSEGTTVLNRADLETYLLDLGAEILDRPISNPTDDLFSLGMNSLQAIQMRGIILKHLDLGGNSKMMSQNVIFEQGNIANLASHLETMRLGKATQKEKPIEMMKEMISKYSVQAPGAFILLTGATGSLGAHLLATLLSSPSQTHNSPPSSPSKYTALTSSLHSPHLGLPPSTYAKLEATITHIIHPAYPVNFSLALPSFAPSLAALQNLLTLSLHPGRKPAAFAFMSSISVALDSPTLVPEAPLHDFGSASNTGYAQSKFICEKIVEDAVERHGADARVYRIGQIVGDTHHGVWNEGEMYPAIIRGGGVMGCMPLLPEQGERWLPVDVCARAVVEVEGLSSSAGDLVGGGAEGGAEGKGERRMLYNILSPHTFSWSRDLLPALSKLGLQFESVTFEAWLQRLRSLASISGSGQSNDAATDPERNPALKLIDFFEENFSRKGDGEGGGVRFATKAAEAASPSLRGCGDVIRSGLLDKMVGVWKERWKREEEGGHVGGVEGEGEGKVE</sequence>
<dbReference type="SUPFAM" id="SSF56801">
    <property type="entry name" value="Acetyl-CoA synthetase-like"/>
    <property type="match status" value="1"/>
</dbReference>
<evidence type="ECO:0000313" key="5">
    <source>
        <dbReference type="EMBL" id="MDI1487003.1"/>
    </source>
</evidence>
<evidence type="ECO:0000256" key="3">
    <source>
        <dbReference type="SAM" id="MobiDB-lite"/>
    </source>
</evidence>
<evidence type="ECO:0000313" key="6">
    <source>
        <dbReference type="Proteomes" id="UP001161017"/>
    </source>
</evidence>
<dbReference type="Pfam" id="PF07993">
    <property type="entry name" value="NAD_binding_4"/>
    <property type="match status" value="1"/>
</dbReference>